<dbReference type="EMBL" id="JAZHOG010000021">
    <property type="protein sequence ID" value="MEJ8569809.1"/>
    <property type="molecule type" value="Genomic_DNA"/>
</dbReference>
<keyword evidence="3 7" id="KW-0032">Aminotransferase</keyword>
<dbReference type="Gene3D" id="3.40.640.10">
    <property type="entry name" value="Type I PLP-dependent aspartate aminotransferase-like (Major domain)"/>
    <property type="match status" value="1"/>
</dbReference>
<dbReference type="InterPro" id="IPR049704">
    <property type="entry name" value="Aminotrans_3_PPA_site"/>
</dbReference>
<comment type="caution">
    <text evidence="7">The sequence shown here is derived from an EMBL/GenBank/DDBJ whole genome shotgun (WGS) entry which is preliminary data.</text>
</comment>
<dbReference type="InterPro" id="IPR015421">
    <property type="entry name" value="PyrdxlP-dep_Trfase_major"/>
</dbReference>
<protein>
    <submittedName>
        <fullName evidence="7">Aspartate aminotransferase family protein</fullName>
    </submittedName>
</protein>
<dbReference type="PANTHER" id="PTHR42684">
    <property type="entry name" value="ADENOSYLMETHIONINE-8-AMINO-7-OXONONANOATE AMINOTRANSFERASE"/>
    <property type="match status" value="1"/>
</dbReference>
<evidence type="ECO:0000256" key="2">
    <source>
        <dbReference type="ARBA" id="ARBA00008954"/>
    </source>
</evidence>
<comment type="cofactor">
    <cofactor evidence="1">
        <name>pyridoxal 5'-phosphate</name>
        <dbReference type="ChEBI" id="CHEBI:597326"/>
    </cofactor>
</comment>
<dbReference type="PANTHER" id="PTHR42684:SF1">
    <property type="entry name" value="BETA-ALANINE--PYRUVATE AMINOTRANSFERASE"/>
    <property type="match status" value="1"/>
</dbReference>
<sequence length="440" mass="48030">MSVSSASLDAYWMPFTANRDYKKEPRVITGAEGHWYLTDDGRRIYDMFSGLWCSGLGHCHPKIVEAVQKQVAKLDYSMGFQAAHDRVFELAERVTGLAPEGLDHIFFTNSGSESVDTALKIALAYHRARGEGHRTRLIGRERGYHGVNFGGMSVGGMSPNRKAFGASLLGCVDHMRHTWDLEHQAYSRGMPEWGGHFADDLERLAGLHDGGNIAAVIVEPVAGSTGVLVPPVGYLERLREICDRHGILLIFDEVITAFGRVGTAFGAERFGVKPDLITMAKGLTNGVVPMGGVLVDEKIHEAFMNGPPAAIELFHGYTYSGHPVAAAAGVAAMDVYAEEGTFDQSRGLESHFEDLLHSFKGHPMVKDVRNFGLMGAIELVSRDGAPGARGLQVHKKGFWEAGVVIRNGMDVLQFSPFLNSDPDEMTQSFEKVRGLLDSLD</sequence>
<dbReference type="Gene3D" id="3.90.1150.10">
    <property type="entry name" value="Aspartate Aminotransferase, domain 1"/>
    <property type="match status" value="1"/>
</dbReference>
<reference evidence="7 8" key="1">
    <citation type="submission" date="2024-02" db="EMBL/GenBank/DDBJ databases">
        <title>A novel Wenzhouxiangellaceae bacterium, isolated from coastal sediments.</title>
        <authorList>
            <person name="Du Z.-J."/>
            <person name="Ye Y.-Q."/>
            <person name="Zhang X.-Y."/>
        </authorList>
    </citation>
    <scope>NUCLEOTIDE SEQUENCE [LARGE SCALE GENOMIC DNA]</scope>
    <source>
        <strain evidence="7 8">CH-27</strain>
    </source>
</reference>
<accession>A0AAW9RLD0</accession>
<evidence type="ECO:0000256" key="3">
    <source>
        <dbReference type="ARBA" id="ARBA00022576"/>
    </source>
</evidence>
<dbReference type="InterPro" id="IPR015422">
    <property type="entry name" value="PyrdxlP-dep_Trfase_small"/>
</dbReference>
<keyword evidence="4" id="KW-0808">Transferase</keyword>
<dbReference type="GO" id="GO:0030170">
    <property type="term" value="F:pyridoxal phosphate binding"/>
    <property type="evidence" value="ECO:0007669"/>
    <property type="project" value="InterPro"/>
</dbReference>
<dbReference type="GO" id="GO:0009102">
    <property type="term" value="P:biotin biosynthetic process"/>
    <property type="evidence" value="ECO:0007669"/>
    <property type="project" value="TreeGrafter"/>
</dbReference>
<evidence type="ECO:0000256" key="6">
    <source>
        <dbReference type="RuleBase" id="RU003560"/>
    </source>
</evidence>
<keyword evidence="8" id="KW-1185">Reference proteome</keyword>
<comment type="similarity">
    <text evidence="2 6">Belongs to the class-III pyridoxal-phosphate-dependent aminotransferase family.</text>
</comment>
<dbReference type="RefSeq" id="WP_354697136.1">
    <property type="nucleotide sequence ID" value="NZ_JAZHOG010000021.1"/>
</dbReference>
<evidence type="ECO:0000313" key="8">
    <source>
        <dbReference type="Proteomes" id="UP001359886"/>
    </source>
</evidence>
<dbReference type="CDD" id="cd00610">
    <property type="entry name" value="OAT_like"/>
    <property type="match status" value="1"/>
</dbReference>
<evidence type="ECO:0000256" key="5">
    <source>
        <dbReference type="ARBA" id="ARBA00022898"/>
    </source>
</evidence>
<dbReference type="Proteomes" id="UP001359886">
    <property type="component" value="Unassembled WGS sequence"/>
</dbReference>
<gene>
    <name evidence="7" type="ORF">V3330_19435</name>
</gene>
<evidence type="ECO:0000313" key="7">
    <source>
        <dbReference type="EMBL" id="MEJ8569809.1"/>
    </source>
</evidence>
<dbReference type="InterPro" id="IPR005814">
    <property type="entry name" value="Aminotrans_3"/>
</dbReference>
<organism evidence="7 8">
    <name type="scientific">Elongatibacter sediminis</name>
    <dbReference type="NCBI Taxonomy" id="3119006"/>
    <lineage>
        <taxon>Bacteria</taxon>
        <taxon>Pseudomonadati</taxon>
        <taxon>Pseudomonadota</taxon>
        <taxon>Gammaproteobacteria</taxon>
        <taxon>Chromatiales</taxon>
        <taxon>Wenzhouxiangellaceae</taxon>
        <taxon>Elongatibacter</taxon>
    </lineage>
</organism>
<evidence type="ECO:0000256" key="4">
    <source>
        <dbReference type="ARBA" id="ARBA00022679"/>
    </source>
</evidence>
<evidence type="ECO:0000256" key="1">
    <source>
        <dbReference type="ARBA" id="ARBA00001933"/>
    </source>
</evidence>
<name>A0AAW9RLD0_9GAMM</name>
<dbReference type="FunFam" id="3.40.640.10:FF:000014">
    <property type="entry name" value="Adenosylmethionine-8-amino-7-oxononanoate aminotransferase, probable"/>
    <property type="match status" value="1"/>
</dbReference>
<dbReference type="Pfam" id="PF00202">
    <property type="entry name" value="Aminotran_3"/>
    <property type="match status" value="1"/>
</dbReference>
<dbReference type="PROSITE" id="PS00600">
    <property type="entry name" value="AA_TRANSFER_CLASS_3"/>
    <property type="match status" value="1"/>
</dbReference>
<dbReference type="GO" id="GO:0004015">
    <property type="term" value="F:adenosylmethionine-8-amino-7-oxononanoate transaminase activity"/>
    <property type="evidence" value="ECO:0007669"/>
    <property type="project" value="TreeGrafter"/>
</dbReference>
<dbReference type="InterPro" id="IPR015424">
    <property type="entry name" value="PyrdxlP-dep_Trfase"/>
</dbReference>
<keyword evidence="5 6" id="KW-0663">Pyridoxal phosphate</keyword>
<dbReference type="AlphaFoldDB" id="A0AAW9RLD0"/>
<dbReference type="SUPFAM" id="SSF53383">
    <property type="entry name" value="PLP-dependent transferases"/>
    <property type="match status" value="1"/>
</dbReference>
<proteinExistence type="inferred from homology"/>